<comment type="similarity">
    <text evidence="5">Belongs to the SAT4 family.</text>
</comment>
<keyword evidence="3 7" id="KW-1133">Transmembrane helix</keyword>
<feature type="transmembrane region" description="Helical" evidence="7">
    <location>
        <begin position="136"/>
        <end position="157"/>
    </location>
</feature>
<comment type="subcellular location">
    <subcellularLocation>
        <location evidence="1">Membrane</location>
        <topology evidence="1">Multi-pass membrane protein</topology>
    </subcellularLocation>
</comment>
<dbReference type="AlphaFoldDB" id="A0A9P7ZRZ2"/>
<sequence length="397" mass="44399">MDFVIESWTYLAIDIVVVFGRFALRWKTGTIRGLSMDDYLMVIALLLYTAETATAHYVGAYWQGLANSGMTDDQRAAIDPDGVEYRLRVEGSKTQLFGWLVYTVLLWTLKLCWLFFYRRLGEGVENMSIKTNIGFLFVAVTFFGTFFTILCGCWPIEKHWQIYPNPGNSCQPAVSRLQAWTLICTNLTTDFYIMMIPLPMIWNARLPGRRKIGLVILLGGGIITAVFGGLRCGYVLQNSPNGPQLAGEWSCRESFVAVFISNTPVLFPLVRSYFKRLRAAITRQSGNTTTPGGSKSNGNGAFKLSTISTEGKRRKFKHPLSLPGGTFYEGCGSEEEIMDQQQAGTATNSVDTGSSFNRSGKGDDITVRTEWQVSTHQMDANEAQKERERAITGFHEH</sequence>
<dbReference type="PANTHER" id="PTHR33048">
    <property type="entry name" value="PTH11-LIKE INTEGRAL MEMBRANE PROTEIN (AFU_ORTHOLOGUE AFUA_5G11245)"/>
    <property type="match status" value="1"/>
</dbReference>
<evidence type="ECO:0000256" key="7">
    <source>
        <dbReference type="SAM" id="Phobius"/>
    </source>
</evidence>
<accession>A0A9P7ZRZ2</accession>
<keyword evidence="4 7" id="KW-0472">Membrane</keyword>
<evidence type="ECO:0000256" key="2">
    <source>
        <dbReference type="ARBA" id="ARBA00022692"/>
    </source>
</evidence>
<dbReference type="PANTHER" id="PTHR33048:SF2">
    <property type="entry name" value="SRPK"/>
    <property type="match status" value="1"/>
</dbReference>
<dbReference type="Pfam" id="PF20684">
    <property type="entry name" value="Fung_rhodopsin"/>
    <property type="match status" value="1"/>
</dbReference>
<feature type="transmembrane region" description="Helical" evidence="7">
    <location>
        <begin position="7"/>
        <end position="26"/>
    </location>
</feature>
<protein>
    <recommendedName>
        <fullName evidence="8">Rhodopsin domain-containing protein</fullName>
    </recommendedName>
</protein>
<keyword evidence="10" id="KW-1185">Reference proteome</keyword>
<feature type="compositionally biased region" description="Polar residues" evidence="6">
    <location>
        <begin position="339"/>
        <end position="358"/>
    </location>
</feature>
<keyword evidence="2 7" id="KW-0812">Transmembrane</keyword>
<proteinExistence type="inferred from homology"/>
<dbReference type="GeneID" id="70290761"/>
<evidence type="ECO:0000256" key="6">
    <source>
        <dbReference type="SAM" id="MobiDB-lite"/>
    </source>
</evidence>
<evidence type="ECO:0000259" key="8">
    <source>
        <dbReference type="Pfam" id="PF20684"/>
    </source>
</evidence>
<feature type="compositionally biased region" description="Basic and acidic residues" evidence="6">
    <location>
        <begin position="382"/>
        <end position="397"/>
    </location>
</feature>
<evidence type="ECO:0000256" key="1">
    <source>
        <dbReference type="ARBA" id="ARBA00004141"/>
    </source>
</evidence>
<evidence type="ECO:0000313" key="10">
    <source>
        <dbReference type="Proteomes" id="UP000887229"/>
    </source>
</evidence>
<evidence type="ECO:0000313" key="9">
    <source>
        <dbReference type="EMBL" id="KAG9257140.1"/>
    </source>
</evidence>
<dbReference type="Proteomes" id="UP000887229">
    <property type="component" value="Unassembled WGS sequence"/>
</dbReference>
<feature type="transmembrane region" description="Helical" evidence="7">
    <location>
        <begin position="214"/>
        <end position="236"/>
    </location>
</feature>
<dbReference type="GO" id="GO:0016020">
    <property type="term" value="C:membrane"/>
    <property type="evidence" value="ECO:0007669"/>
    <property type="project" value="UniProtKB-SubCell"/>
</dbReference>
<evidence type="ECO:0000256" key="5">
    <source>
        <dbReference type="ARBA" id="ARBA00038359"/>
    </source>
</evidence>
<feature type="compositionally biased region" description="Polar residues" evidence="6">
    <location>
        <begin position="369"/>
        <end position="378"/>
    </location>
</feature>
<feature type="transmembrane region" description="Helical" evidence="7">
    <location>
        <begin position="38"/>
        <end position="62"/>
    </location>
</feature>
<organism evidence="9 10">
    <name type="scientific">Emericellopsis atlantica</name>
    <dbReference type="NCBI Taxonomy" id="2614577"/>
    <lineage>
        <taxon>Eukaryota</taxon>
        <taxon>Fungi</taxon>
        <taxon>Dikarya</taxon>
        <taxon>Ascomycota</taxon>
        <taxon>Pezizomycotina</taxon>
        <taxon>Sordariomycetes</taxon>
        <taxon>Hypocreomycetidae</taxon>
        <taxon>Hypocreales</taxon>
        <taxon>Bionectriaceae</taxon>
        <taxon>Emericellopsis</taxon>
    </lineage>
</organism>
<reference evidence="9" key="1">
    <citation type="journal article" date="2021" name="IMA Fungus">
        <title>Genomic characterization of three marine fungi, including Emericellopsis atlantica sp. nov. with signatures of a generalist lifestyle and marine biomass degradation.</title>
        <authorList>
            <person name="Hagestad O.C."/>
            <person name="Hou L."/>
            <person name="Andersen J.H."/>
            <person name="Hansen E.H."/>
            <person name="Altermark B."/>
            <person name="Li C."/>
            <person name="Kuhnert E."/>
            <person name="Cox R.J."/>
            <person name="Crous P.W."/>
            <person name="Spatafora J.W."/>
            <person name="Lail K."/>
            <person name="Amirebrahimi M."/>
            <person name="Lipzen A."/>
            <person name="Pangilinan J."/>
            <person name="Andreopoulos W."/>
            <person name="Hayes R.D."/>
            <person name="Ng V."/>
            <person name="Grigoriev I.V."/>
            <person name="Jackson S.A."/>
            <person name="Sutton T.D.S."/>
            <person name="Dobson A.D.W."/>
            <person name="Rama T."/>
        </authorList>
    </citation>
    <scope>NUCLEOTIDE SEQUENCE</scope>
    <source>
        <strain evidence="9">TS7</strain>
    </source>
</reference>
<evidence type="ECO:0000256" key="4">
    <source>
        <dbReference type="ARBA" id="ARBA00023136"/>
    </source>
</evidence>
<feature type="region of interest" description="Disordered" evidence="6">
    <location>
        <begin position="284"/>
        <end position="303"/>
    </location>
</feature>
<dbReference type="InterPro" id="IPR052337">
    <property type="entry name" value="SAT4-like"/>
</dbReference>
<feature type="region of interest" description="Disordered" evidence="6">
    <location>
        <begin position="338"/>
        <end position="397"/>
    </location>
</feature>
<comment type="caution">
    <text evidence="9">The sequence shown here is derived from an EMBL/GenBank/DDBJ whole genome shotgun (WGS) entry which is preliminary data.</text>
</comment>
<dbReference type="InterPro" id="IPR049326">
    <property type="entry name" value="Rhodopsin_dom_fungi"/>
</dbReference>
<evidence type="ECO:0000256" key="3">
    <source>
        <dbReference type="ARBA" id="ARBA00022989"/>
    </source>
</evidence>
<feature type="domain" description="Rhodopsin" evidence="8">
    <location>
        <begin position="21"/>
        <end position="271"/>
    </location>
</feature>
<dbReference type="RefSeq" id="XP_046121064.1">
    <property type="nucleotide sequence ID" value="XM_046259858.1"/>
</dbReference>
<dbReference type="OrthoDB" id="2988756at2759"/>
<gene>
    <name evidence="9" type="ORF">F5Z01DRAFT_455643</name>
</gene>
<feature type="transmembrane region" description="Helical" evidence="7">
    <location>
        <begin position="177"/>
        <end position="202"/>
    </location>
</feature>
<feature type="transmembrane region" description="Helical" evidence="7">
    <location>
        <begin position="96"/>
        <end position="116"/>
    </location>
</feature>
<feature type="transmembrane region" description="Helical" evidence="7">
    <location>
        <begin position="256"/>
        <end position="274"/>
    </location>
</feature>
<name>A0A9P7ZRZ2_9HYPO</name>
<dbReference type="EMBL" id="MU251246">
    <property type="protein sequence ID" value="KAG9257140.1"/>
    <property type="molecule type" value="Genomic_DNA"/>
</dbReference>